<dbReference type="PANTHER" id="PTHR40635:SF1">
    <property type="match status" value="1"/>
</dbReference>
<accession>A0A167Z370</accession>
<dbReference type="PANTHER" id="PTHR40635">
    <property type="match status" value="1"/>
</dbReference>
<reference evidence="2 3" key="1">
    <citation type="journal article" date="2016" name="Genome Biol. Evol.">
        <title>Divergent and convergent evolution of fungal pathogenicity.</title>
        <authorList>
            <person name="Shang Y."/>
            <person name="Xiao G."/>
            <person name="Zheng P."/>
            <person name="Cen K."/>
            <person name="Zhan S."/>
            <person name="Wang C."/>
        </authorList>
    </citation>
    <scope>NUCLEOTIDE SEQUENCE [LARGE SCALE GENOMIC DNA]</scope>
    <source>
        <strain evidence="2 3">RCEF 2490</strain>
    </source>
</reference>
<feature type="compositionally biased region" description="Polar residues" evidence="1">
    <location>
        <begin position="111"/>
        <end position="126"/>
    </location>
</feature>
<protein>
    <submittedName>
        <fullName evidence="2">Uncharacterized protein</fullName>
    </submittedName>
</protein>
<name>A0A167Z370_9HYPO</name>
<comment type="caution">
    <text evidence="2">The sequence shown here is derived from an EMBL/GenBank/DDBJ whole genome shotgun (WGS) entry which is preliminary data.</text>
</comment>
<dbReference type="Proteomes" id="UP000078544">
    <property type="component" value="Unassembled WGS sequence"/>
</dbReference>
<keyword evidence="3" id="KW-1185">Reference proteome</keyword>
<feature type="region of interest" description="Disordered" evidence="1">
    <location>
        <begin position="111"/>
        <end position="166"/>
    </location>
</feature>
<evidence type="ECO:0000256" key="1">
    <source>
        <dbReference type="SAM" id="MobiDB-lite"/>
    </source>
</evidence>
<feature type="region of interest" description="Disordered" evidence="1">
    <location>
        <begin position="251"/>
        <end position="288"/>
    </location>
</feature>
<feature type="region of interest" description="Disordered" evidence="1">
    <location>
        <begin position="191"/>
        <end position="223"/>
    </location>
</feature>
<dbReference type="EMBL" id="AZGY01000016">
    <property type="protein sequence ID" value="KZZ92099.1"/>
    <property type="molecule type" value="Genomic_DNA"/>
</dbReference>
<evidence type="ECO:0000313" key="2">
    <source>
        <dbReference type="EMBL" id="KZZ92099.1"/>
    </source>
</evidence>
<gene>
    <name evidence="2" type="ORF">AAL_06309</name>
</gene>
<proteinExistence type="predicted"/>
<feature type="compositionally biased region" description="Polar residues" evidence="1">
    <location>
        <begin position="261"/>
        <end position="281"/>
    </location>
</feature>
<organism evidence="2 3">
    <name type="scientific">Moelleriella libera RCEF 2490</name>
    <dbReference type="NCBI Taxonomy" id="1081109"/>
    <lineage>
        <taxon>Eukaryota</taxon>
        <taxon>Fungi</taxon>
        <taxon>Dikarya</taxon>
        <taxon>Ascomycota</taxon>
        <taxon>Pezizomycotina</taxon>
        <taxon>Sordariomycetes</taxon>
        <taxon>Hypocreomycetidae</taxon>
        <taxon>Hypocreales</taxon>
        <taxon>Clavicipitaceae</taxon>
        <taxon>Moelleriella</taxon>
    </lineage>
</organism>
<evidence type="ECO:0000313" key="3">
    <source>
        <dbReference type="Proteomes" id="UP000078544"/>
    </source>
</evidence>
<dbReference type="AlphaFoldDB" id="A0A167Z370"/>
<dbReference type="OrthoDB" id="5374757at2759"/>
<sequence length="288" mass="32355">MAPVRRYLRISKYSVLECRIYLDNPSLAQSWLLSPRYDMLPRIVESIRPLVLPKLREERERSRKKSSKKKSIKDVIIGDDFEVSMFLTETSTRHSLLTKQKHFREKGPLMMQSNSTKLIDETNNNPVDVDGNTEPVVLREEDSDDGNDGNVRLSEIPLASSLQRQKRSRIATNVGISEPDTHQGAQELDAIQVDSDEDEPASKRARGPGTLEEDESDGEDDKKKLAMDVSYEGFAIYGRVLCLVVRKRENKTARARPDGSAGSSHVNGQANMENWITSTQIPVGDDAA</sequence>